<reference evidence="1" key="1">
    <citation type="submission" date="2020-05" db="EMBL/GenBank/DDBJ databases">
        <authorList>
            <person name="Chiriac C."/>
            <person name="Salcher M."/>
            <person name="Ghai R."/>
            <person name="Kavagutti S V."/>
        </authorList>
    </citation>
    <scope>NUCLEOTIDE SEQUENCE</scope>
</reference>
<sequence>MSRIIAVCAMVFLLSGCSQKAAFEELADGVCTSAQEKLVAAHISSQIDAIAKEDWKLAYSYASPVFRSNVEIDQFAYIIGAQYGMLIDNQGYEFNGCTIANQKITQQVAVTSNSSVTDLTYILSVQKGLLGVDSATASEAKLEA</sequence>
<name>A0A6J7DGK0_9ZZZZ</name>
<accession>A0A6J7DGK0</accession>
<gene>
    <name evidence="1" type="ORF">UFOPK3342_00716</name>
</gene>
<dbReference type="InterPro" id="IPR032347">
    <property type="entry name" value="DUF4864"/>
</dbReference>
<dbReference type="Pfam" id="PF16156">
    <property type="entry name" value="DUF4864"/>
    <property type="match status" value="1"/>
</dbReference>
<evidence type="ECO:0000313" key="1">
    <source>
        <dbReference type="EMBL" id="CAB4866323.1"/>
    </source>
</evidence>
<organism evidence="1">
    <name type="scientific">freshwater metagenome</name>
    <dbReference type="NCBI Taxonomy" id="449393"/>
    <lineage>
        <taxon>unclassified sequences</taxon>
        <taxon>metagenomes</taxon>
        <taxon>ecological metagenomes</taxon>
    </lineage>
</organism>
<protein>
    <submittedName>
        <fullName evidence="1">Unannotated protein</fullName>
    </submittedName>
</protein>
<dbReference type="PROSITE" id="PS51257">
    <property type="entry name" value="PROKAR_LIPOPROTEIN"/>
    <property type="match status" value="1"/>
</dbReference>
<dbReference type="AlphaFoldDB" id="A0A6J7DGK0"/>
<dbReference type="EMBL" id="CAFBLH010000018">
    <property type="protein sequence ID" value="CAB4866323.1"/>
    <property type="molecule type" value="Genomic_DNA"/>
</dbReference>
<proteinExistence type="predicted"/>